<proteinExistence type="predicted"/>
<name>A0A919T4Q0_9ACTN</name>
<dbReference type="EMBL" id="BOQN01000010">
    <property type="protein sequence ID" value="GIM88995.1"/>
    <property type="molecule type" value="Genomic_DNA"/>
</dbReference>
<keyword evidence="2" id="KW-1133">Transmembrane helix</keyword>
<gene>
    <name evidence="3" type="ORF">Ato02nite_007880</name>
</gene>
<keyword evidence="2" id="KW-0472">Membrane</keyword>
<keyword evidence="2" id="KW-0812">Transmembrane</keyword>
<comment type="caution">
    <text evidence="3">The sequence shown here is derived from an EMBL/GenBank/DDBJ whole genome shotgun (WGS) entry which is preliminary data.</text>
</comment>
<evidence type="ECO:0008006" key="5">
    <source>
        <dbReference type="Google" id="ProtNLM"/>
    </source>
</evidence>
<sequence>MALTTNLGPMTTAPHVPGPPPGPGVYPPFPAPPVEGKGKRIGWGLGIAAGVVVLICGGGVAALIGIGVSATGALQERAEAAVSDYLDAVEAKRYDDAYELLCDSTQEDESSAQFQARITGEEVITGYTLGDFNIVSMSMPVDVTYDSGASAELSAALEQDTDTGEFEVCSLGE</sequence>
<dbReference type="AlphaFoldDB" id="A0A919T4Q0"/>
<evidence type="ECO:0000256" key="2">
    <source>
        <dbReference type="SAM" id="Phobius"/>
    </source>
</evidence>
<feature type="region of interest" description="Disordered" evidence="1">
    <location>
        <begin position="1"/>
        <end position="24"/>
    </location>
</feature>
<evidence type="ECO:0000313" key="3">
    <source>
        <dbReference type="EMBL" id="GIM88995.1"/>
    </source>
</evidence>
<feature type="transmembrane region" description="Helical" evidence="2">
    <location>
        <begin position="41"/>
        <end position="68"/>
    </location>
</feature>
<evidence type="ECO:0000313" key="4">
    <source>
        <dbReference type="Proteomes" id="UP000677082"/>
    </source>
</evidence>
<dbReference type="Proteomes" id="UP000677082">
    <property type="component" value="Unassembled WGS sequence"/>
</dbReference>
<evidence type="ECO:0000256" key="1">
    <source>
        <dbReference type="SAM" id="MobiDB-lite"/>
    </source>
</evidence>
<keyword evidence="4" id="KW-1185">Reference proteome</keyword>
<protein>
    <recommendedName>
        <fullName evidence="5">DUF4878 domain-containing protein</fullName>
    </recommendedName>
</protein>
<organism evidence="3 4">
    <name type="scientific">Paractinoplanes toevensis</name>
    <dbReference type="NCBI Taxonomy" id="571911"/>
    <lineage>
        <taxon>Bacteria</taxon>
        <taxon>Bacillati</taxon>
        <taxon>Actinomycetota</taxon>
        <taxon>Actinomycetes</taxon>
        <taxon>Micromonosporales</taxon>
        <taxon>Micromonosporaceae</taxon>
        <taxon>Paractinoplanes</taxon>
    </lineage>
</organism>
<accession>A0A919T4Q0</accession>
<reference evidence="3 4" key="1">
    <citation type="submission" date="2021-03" db="EMBL/GenBank/DDBJ databases">
        <title>Whole genome shotgun sequence of Actinoplanes toevensis NBRC 105298.</title>
        <authorList>
            <person name="Komaki H."/>
            <person name="Tamura T."/>
        </authorList>
    </citation>
    <scope>NUCLEOTIDE SEQUENCE [LARGE SCALE GENOMIC DNA]</scope>
    <source>
        <strain evidence="3 4">NBRC 105298</strain>
    </source>
</reference>